<dbReference type="InterPro" id="IPR001107">
    <property type="entry name" value="Band_7"/>
</dbReference>
<evidence type="ECO:0000256" key="6">
    <source>
        <dbReference type="ARBA" id="ARBA00022692"/>
    </source>
</evidence>
<comment type="function">
    <text evidence="9">HflC and HflK could encode or regulate a protease.</text>
</comment>
<feature type="transmembrane region" description="Helical" evidence="9">
    <location>
        <begin position="38"/>
        <end position="57"/>
    </location>
</feature>
<comment type="subunit">
    <text evidence="9">HflC and HflK may interact to form a multimeric complex.</text>
</comment>
<name>A0AAE3EH20_9SPIR</name>
<keyword evidence="11" id="KW-0378">Hydrolase</keyword>
<dbReference type="InterPro" id="IPR058533">
    <property type="entry name" value="Cation_efflux_TM"/>
</dbReference>
<feature type="transmembrane region" description="Helical" evidence="9">
    <location>
        <begin position="69"/>
        <end position="92"/>
    </location>
</feature>
<dbReference type="InterPro" id="IPR050291">
    <property type="entry name" value="CDF_Transporter"/>
</dbReference>
<dbReference type="SUPFAM" id="SSF117892">
    <property type="entry name" value="Band 7/SPFH domain"/>
    <property type="match status" value="1"/>
</dbReference>
<evidence type="ECO:0000256" key="8">
    <source>
        <dbReference type="ARBA" id="ARBA00023136"/>
    </source>
</evidence>
<keyword evidence="6 9" id="KW-0812">Transmembrane</keyword>
<comment type="similarity">
    <text evidence="4">Belongs to the cation diffusion facilitator (CDF) transporter (TC 2.A.4) family.</text>
</comment>
<keyword evidence="7 9" id="KW-1133">Transmembrane helix</keyword>
<feature type="transmembrane region" description="Helical" evidence="9">
    <location>
        <begin position="7"/>
        <end position="26"/>
    </location>
</feature>
<dbReference type="PANTHER" id="PTHR43840:SF15">
    <property type="entry name" value="MITOCHONDRIAL METAL TRANSPORTER 1-RELATED"/>
    <property type="match status" value="1"/>
</dbReference>
<evidence type="ECO:0000256" key="1">
    <source>
        <dbReference type="ARBA" id="ARBA00004141"/>
    </source>
</evidence>
<evidence type="ECO:0000256" key="7">
    <source>
        <dbReference type="ARBA" id="ARBA00022989"/>
    </source>
</evidence>
<reference evidence="11" key="1">
    <citation type="submission" date="2021-08" db="EMBL/GenBank/DDBJ databases">
        <title>Comparative analyses of Brucepasteria parasyntrophica and Teretinema zuelzerae.</title>
        <authorList>
            <person name="Song Y."/>
            <person name="Brune A."/>
        </authorList>
    </citation>
    <scope>NUCLEOTIDE SEQUENCE</scope>
    <source>
        <strain evidence="11">DSM 1903</strain>
    </source>
</reference>
<dbReference type="InterPro" id="IPR010201">
    <property type="entry name" value="HflK"/>
</dbReference>
<keyword evidence="5" id="KW-0813">Transport</keyword>
<dbReference type="InterPro" id="IPR027469">
    <property type="entry name" value="Cation_efflux_TMD_sf"/>
</dbReference>
<feature type="domain" description="Band 7" evidence="10">
    <location>
        <begin position="238"/>
        <end position="400"/>
    </location>
</feature>
<comment type="caution">
    <text evidence="11">The sequence shown here is derived from an EMBL/GenBank/DDBJ whole genome shotgun (WGS) entry which is preliminary data.</text>
</comment>
<dbReference type="Gene3D" id="1.20.1510.10">
    <property type="entry name" value="Cation efflux protein transmembrane domain"/>
    <property type="match status" value="1"/>
</dbReference>
<gene>
    <name evidence="11" type="primary">hflK</name>
    <name evidence="11" type="ORF">K7J14_02590</name>
</gene>
<keyword evidence="12" id="KW-1185">Reference proteome</keyword>
<dbReference type="CDD" id="cd03404">
    <property type="entry name" value="SPFH_HflK"/>
    <property type="match status" value="1"/>
</dbReference>
<dbReference type="Pfam" id="PF01145">
    <property type="entry name" value="Band_7"/>
    <property type="match status" value="1"/>
</dbReference>
<protein>
    <recommendedName>
        <fullName evidence="9">Protein HflK</fullName>
    </recommendedName>
</protein>
<evidence type="ECO:0000259" key="10">
    <source>
        <dbReference type="SMART" id="SM00244"/>
    </source>
</evidence>
<evidence type="ECO:0000256" key="9">
    <source>
        <dbReference type="RuleBase" id="RU364113"/>
    </source>
</evidence>
<evidence type="ECO:0000256" key="4">
    <source>
        <dbReference type="ARBA" id="ARBA00008114"/>
    </source>
</evidence>
<evidence type="ECO:0000256" key="3">
    <source>
        <dbReference type="ARBA" id="ARBA00006971"/>
    </source>
</evidence>
<keyword evidence="8 9" id="KW-0472">Membrane</keyword>
<feature type="transmembrane region" description="Helical" evidence="9">
    <location>
        <begin position="223"/>
        <end position="245"/>
    </location>
</feature>
<dbReference type="GO" id="GO:0006508">
    <property type="term" value="P:proteolysis"/>
    <property type="evidence" value="ECO:0007669"/>
    <property type="project" value="UniProtKB-KW"/>
</dbReference>
<evidence type="ECO:0000256" key="2">
    <source>
        <dbReference type="ARBA" id="ARBA00004167"/>
    </source>
</evidence>
<feature type="transmembrane region" description="Helical" evidence="9">
    <location>
        <begin position="173"/>
        <end position="194"/>
    </location>
</feature>
<dbReference type="Pfam" id="PF01545">
    <property type="entry name" value="Cation_efflux"/>
    <property type="match status" value="1"/>
</dbReference>
<dbReference type="SMART" id="SM00244">
    <property type="entry name" value="PHB"/>
    <property type="match status" value="1"/>
</dbReference>
<feature type="transmembrane region" description="Helical" evidence="9">
    <location>
        <begin position="150"/>
        <end position="167"/>
    </location>
</feature>
<dbReference type="NCBIfam" id="TIGR01297">
    <property type="entry name" value="CDF"/>
    <property type="match status" value="1"/>
</dbReference>
<dbReference type="SUPFAM" id="SSF161111">
    <property type="entry name" value="Cation efflux protein transmembrane domain-like"/>
    <property type="match status" value="1"/>
</dbReference>
<proteinExistence type="inferred from homology"/>
<comment type="caution">
    <text evidence="9">Lacks conserved residue(s) required for the propagation of feature annotation.</text>
</comment>
<dbReference type="Proteomes" id="UP001198163">
    <property type="component" value="Unassembled WGS sequence"/>
</dbReference>
<comment type="subcellular location">
    <subcellularLocation>
        <location evidence="1">Membrane</location>
        <topology evidence="1">Multi-pass membrane protein</topology>
    </subcellularLocation>
    <subcellularLocation>
        <location evidence="2">Membrane</location>
        <topology evidence="2">Single-pass membrane protein</topology>
    </subcellularLocation>
</comment>
<dbReference type="GO" id="GO:0008233">
    <property type="term" value="F:peptidase activity"/>
    <property type="evidence" value="ECO:0007669"/>
    <property type="project" value="UniProtKB-KW"/>
</dbReference>
<comment type="similarity">
    <text evidence="3 9">Belongs to the band 7/mec-2 family. HflK subfamily.</text>
</comment>
<dbReference type="NCBIfam" id="TIGR01933">
    <property type="entry name" value="hflK"/>
    <property type="match status" value="1"/>
</dbReference>
<organism evidence="11 12">
    <name type="scientific">Teretinema zuelzerae</name>
    <dbReference type="NCBI Taxonomy" id="156"/>
    <lineage>
        <taxon>Bacteria</taxon>
        <taxon>Pseudomonadati</taxon>
        <taxon>Spirochaetota</taxon>
        <taxon>Spirochaetia</taxon>
        <taxon>Spirochaetales</taxon>
        <taxon>Treponemataceae</taxon>
        <taxon>Teretinema</taxon>
    </lineage>
</organism>
<evidence type="ECO:0000256" key="5">
    <source>
        <dbReference type="ARBA" id="ARBA00022448"/>
    </source>
</evidence>
<keyword evidence="11" id="KW-0645">Protease</keyword>
<sequence>MNRKIRTILVAIVANLFLIGIKFFLARISGSIALGASAWHSFSDLFPSAVVLFGLLLTRGDGNSASPKVIKIENIIAIVVSGFIFLVGIEIIREAFAQEARELTNIALVTVISLVSIAITYFMAQYQIFVGKEAHSPALKANGIHARADMYSSIAVLCALVGALMGFSALDKIAALLIAFLIMMNGFEVLVGAIEGLRKGGLLHLGHDDLTLENIIWKKASRYFPVGIALAAVAYVSSGVFSVRWDEVSIVKRFGKPVRQVTSGLHYRLPWPIESRDSVTTSEVRMERVPTSLMVTGDSNLIEVEAVVHYQVSDPFAFLYKVADTQNLVSDAALAALRGYINRNPVDFLITEGKDRIQTEALAAAQAQLEAQGTGIKLLALQVIRDTPPSDVLEAFRDVASAREDKNTYINEALAYQAELLPKTRGDAQKSIEEATAYRERKIRMSSGEAARFLSKAAAYRANPSITEKRMYLEAMEMNLVSIEKLIVDKRVKLDTTDLWLTDGNQLSVKKEAGKYE</sequence>
<accession>A0AAE3EH20</accession>
<dbReference type="PANTHER" id="PTHR43840">
    <property type="entry name" value="MITOCHONDRIAL METAL TRANSPORTER 1-RELATED"/>
    <property type="match status" value="1"/>
</dbReference>
<dbReference type="InterPro" id="IPR036013">
    <property type="entry name" value="Band_7/SPFH_dom_sf"/>
</dbReference>
<evidence type="ECO:0000313" key="11">
    <source>
        <dbReference type="EMBL" id="MCD1653586.1"/>
    </source>
</evidence>
<dbReference type="GO" id="GO:0016020">
    <property type="term" value="C:membrane"/>
    <property type="evidence" value="ECO:0007669"/>
    <property type="project" value="UniProtKB-SubCell"/>
</dbReference>
<evidence type="ECO:0000313" key="12">
    <source>
        <dbReference type="Proteomes" id="UP001198163"/>
    </source>
</evidence>
<dbReference type="EMBL" id="JAINWA010000001">
    <property type="protein sequence ID" value="MCD1653586.1"/>
    <property type="molecule type" value="Genomic_DNA"/>
</dbReference>
<dbReference type="Gene3D" id="3.30.479.30">
    <property type="entry name" value="Band 7 domain"/>
    <property type="match status" value="1"/>
</dbReference>
<dbReference type="RefSeq" id="WP_230752726.1">
    <property type="nucleotide sequence ID" value="NZ_JAINWA010000001.1"/>
</dbReference>
<dbReference type="AlphaFoldDB" id="A0AAE3EH20"/>
<dbReference type="GO" id="GO:0008324">
    <property type="term" value="F:monoatomic cation transmembrane transporter activity"/>
    <property type="evidence" value="ECO:0007669"/>
    <property type="project" value="InterPro"/>
</dbReference>
<feature type="transmembrane region" description="Helical" evidence="9">
    <location>
        <begin position="104"/>
        <end position="129"/>
    </location>
</feature>
<dbReference type="InterPro" id="IPR002524">
    <property type="entry name" value="Cation_efflux"/>
</dbReference>